<proteinExistence type="predicted"/>
<comment type="caution">
    <text evidence="2">The sequence shown here is derived from an EMBL/GenBank/DDBJ whole genome shotgun (WGS) entry which is preliminary data.</text>
</comment>
<dbReference type="AlphaFoldDB" id="A0A4Y7T8G7"/>
<keyword evidence="3" id="KW-1185">Reference proteome</keyword>
<protein>
    <submittedName>
        <fullName evidence="2">Uncharacterized protein</fullName>
    </submittedName>
</protein>
<feature type="region of interest" description="Disordered" evidence="1">
    <location>
        <begin position="66"/>
        <end position="239"/>
    </location>
</feature>
<dbReference type="EMBL" id="QPFP01000023">
    <property type="protein sequence ID" value="TEB30477.1"/>
    <property type="molecule type" value="Genomic_DNA"/>
</dbReference>
<name>A0A4Y7T8G7_COPMI</name>
<gene>
    <name evidence="2" type="ORF">FA13DRAFT_1733787</name>
</gene>
<dbReference type="Proteomes" id="UP000298030">
    <property type="component" value="Unassembled WGS sequence"/>
</dbReference>
<evidence type="ECO:0000256" key="1">
    <source>
        <dbReference type="SAM" id="MobiDB-lite"/>
    </source>
</evidence>
<organism evidence="2 3">
    <name type="scientific">Coprinellus micaceus</name>
    <name type="common">Glistening ink-cap mushroom</name>
    <name type="synonym">Coprinus micaceus</name>
    <dbReference type="NCBI Taxonomy" id="71717"/>
    <lineage>
        <taxon>Eukaryota</taxon>
        <taxon>Fungi</taxon>
        <taxon>Dikarya</taxon>
        <taxon>Basidiomycota</taxon>
        <taxon>Agaricomycotina</taxon>
        <taxon>Agaricomycetes</taxon>
        <taxon>Agaricomycetidae</taxon>
        <taxon>Agaricales</taxon>
        <taxon>Agaricineae</taxon>
        <taxon>Psathyrellaceae</taxon>
        <taxon>Coprinellus</taxon>
    </lineage>
</organism>
<evidence type="ECO:0000313" key="2">
    <source>
        <dbReference type="EMBL" id="TEB30477.1"/>
    </source>
</evidence>
<sequence length="291" mass="29293">MACSVCQGAGIIDWMDYSTSCAETVGVYNGYVPGGIPSGVAVPAWAFTSPLIPPYQFDVAIAKAVTAPDSSSTSRPSSSTSPTEPPVAENGSSTSDAGGPTRSDSTSATSALPGGASSGSSTTTGTQQTKGSATISNSDGGFMTLSDPPPGSPTTSNAPQRGGNVGDAGSANQASERRNIGPIIGAVLGGTSSPTMPGAGMRPNNPPLQPFSVPREPPHYFSGYVPSEAGESESPPAYATEAGGLVSSGDGLESGRVMQLPLHGQSKFPRDLPRDTPVHAFSPVHKVALRR</sequence>
<reference evidence="2 3" key="1">
    <citation type="journal article" date="2019" name="Nat. Ecol. Evol.">
        <title>Megaphylogeny resolves global patterns of mushroom evolution.</title>
        <authorList>
            <person name="Varga T."/>
            <person name="Krizsan K."/>
            <person name="Foldi C."/>
            <person name="Dima B."/>
            <person name="Sanchez-Garcia M."/>
            <person name="Sanchez-Ramirez S."/>
            <person name="Szollosi G.J."/>
            <person name="Szarkandi J.G."/>
            <person name="Papp V."/>
            <person name="Albert L."/>
            <person name="Andreopoulos W."/>
            <person name="Angelini C."/>
            <person name="Antonin V."/>
            <person name="Barry K.W."/>
            <person name="Bougher N.L."/>
            <person name="Buchanan P."/>
            <person name="Buyck B."/>
            <person name="Bense V."/>
            <person name="Catcheside P."/>
            <person name="Chovatia M."/>
            <person name="Cooper J."/>
            <person name="Damon W."/>
            <person name="Desjardin D."/>
            <person name="Finy P."/>
            <person name="Geml J."/>
            <person name="Haridas S."/>
            <person name="Hughes K."/>
            <person name="Justo A."/>
            <person name="Karasinski D."/>
            <person name="Kautmanova I."/>
            <person name="Kiss B."/>
            <person name="Kocsube S."/>
            <person name="Kotiranta H."/>
            <person name="LaButti K.M."/>
            <person name="Lechner B.E."/>
            <person name="Liimatainen K."/>
            <person name="Lipzen A."/>
            <person name="Lukacs Z."/>
            <person name="Mihaltcheva S."/>
            <person name="Morgado L.N."/>
            <person name="Niskanen T."/>
            <person name="Noordeloos M.E."/>
            <person name="Ohm R.A."/>
            <person name="Ortiz-Santana B."/>
            <person name="Ovrebo C."/>
            <person name="Racz N."/>
            <person name="Riley R."/>
            <person name="Savchenko A."/>
            <person name="Shiryaev A."/>
            <person name="Soop K."/>
            <person name="Spirin V."/>
            <person name="Szebenyi C."/>
            <person name="Tomsovsky M."/>
            <person name="Tulloss R.E."/>
            <person name="Uehling J."/>
            <person name="Grigoriev I.V."/>
            <person name="Vagvolgyi C."/>
            <person name="Papp T."/>
            <person name="Martin F.M."/>
            <person name="Miettinen O."/>
            <person name="Hibbett D.S."/>
            <person name="Nagy L.G."/>
        </authorList>
    </citation>
    <scope>NUCLEOTIDE SEQUENCE [LARGE SCALE GENOMIC DNA]</scope>
    <source>
        <strain evidence="2 3">FP101781</strain>
    </source>
</reference>
<accession>A0A4Y7T8G7</accession>
<feature type="compositionally biased region" description="Low complexity" evidence="1">
    <location>
        <begin position="105"/>
        <end position="134"/>
    </location>
</feature>
<evidence type="ECO:0000313" key="3">
    <source>
        <dbReference type="Proteomes" id="UP000298030"/>
    </source>
</evidence>
<feature type="compositionally biased region" description="Low complexity" evidence="1">
    <location>
        <begin position="66"/>
        <end position="82"/>
    </location>
</feature>